<feature type="region of interest" description="Disordered" evidence="1">
    <location>
        <begin position="1"/>
        <end position="165"/>
    </location>
</feature>
<dbReference type="EMBL" id="DS757543">
    <property type="protein sequence ID" value="EEC08469.1"/>
    <property type="molecule type" value="Genomic_DNA"/>
</dbReference>
<evidence type="ECO:0000313" key="2">
    <source>
        <dbReference type="EMBL" id="EEC08469.1"/>
    </source>
</evidence>
<feature type="non-terminal residue" evidence="2">
    <location>
        <position position="226"/>
    </location>
</feature>
<organism>
    <name type="scientific">Ixodes scapularis</name>
    <name type="common">Black-legged tick</name>
    <name type="synonym">Deer tick</name>
    <dbReference type="NCBI Taxonomy" id="6945"/>
    <lineage>
        <taxon>Eukaryota</taxon>
        <taxon>Metazoa</taxon>
        <taxon>Ecdysozoa</taxon>
        <taxon>Arthropoda</taxon>
        <taxon>Chelicerata</taxon>
        <taxon>Arachnida</taxon>
        <taxon>Acari</taxon>
        <taxon>Parasitiformes</taxon>
        <taxon>Ixodida</taxon>
        <taxon>Ixodoidea</taxon>
        <taxon>Ixodidae</taxon>
        <taxon>Ixodinae</taxon>
        <taxon>Ixodes</taxon>
    </lineage>
</organism>
<accession>B7PPE7</accession>
<feature type="compositionally biased region" description="Low complexity" evidence="1">
    <location>
        <begin position="11"/>
        <end position="27"/>
    </location>
</feature>
<dbReference type="VEuPathDB" id="VectorBase:ISCP_021751"/>
<name>B7PPE7_IXOSC</name>
<evidence type="ECO:0000256" key="1">
    <source>
        <dbReference type="SAM" id="MobiDB-lite"/>
    </source>
</evidence>
<protein>
    <submittedName>
        <fullName evidence="2">Uncharacterized protein</fullName>
    </submittedName>
</protein>
<dbReference type="VEuPathDB" id="VectorBase:ISCI005455"/>
<feature type="compositionally biased region" description="Low complexity" evidence="1">
    <location>
        <begin position="100"/>
        <end position="112"/>
    </location>
</feature>
<feature type="non-terminal residue" evidence="2">
    <location>
        <position position="1"/>
    </location>
</feature>
<feature type="compositionally biased region" description="Polar residues" evidence="1">
    <location>
        <begin position="189"/>
        <end position="210"/>
    </location>
</feature>
<dbReference type="HOGENOM" id="CLU_1232536_0_0_1"/>
<sequence length="226" mass="23254">VVTERRCSTRAASAAPTASHAAAGGTPRNPAGTGTSRGASEVSWAGSPPPTTETARAASFTCSADRPFRAVAGSRAGCESTRKVSSEDTTQAGTRSEFGAATKTSAPTTTAAQVATDEPSASKTTMETPSTSWSSSPRSGETRVAPWSSARVTKITPKAKRAAGCSARQRSVSSFMRDNRVSSFLNTVSASAPSSHCKRNQASVSPSVQILTPREADARPQGCQNL</sequence>
<feature type="compositionally biased region" description="Low complexity" evidence="1">
    <location>
        <begin position="124"/>
        <end position="143"/>
    </location>
</feature>
<proteinExistence type="predicted"/>
<reference evidence="2" key="1">
    <citation type="submission" date="2008-03" db="EMBL/GenBank/DDBJ databases">
        <title>Annotation of Ixodes scapularis.</title>
        <authorList>
            <consortium name="Ixodes scapularis Genome Project Consortium"/>
            <person name="Caler E."/>
            <person name="Hannick L.I."/>
            <person name="Bidwell S."/>
            <person name="Joardar V."/>
            <person name="Thiagarajan M."/>
            <person name="Amedeo P."/>
            <person name="Galinsky K.J."/>
            <person name="Schobel S."/>
            <person name="Inman J."/>
            <person name="Hostetler J."/>
            <person name="Miller J."/>
            <person name="Hammond M."/>
            <person name="Megy K."/>
            <person name="Lawson D."/>
            <person name="Kodira C."/>
            <person name="Sutton G."/>
            <person name="Meyer J."/>
            <person name="Hill C.A."/>
            <person name="Birren B."/>
            <person name="Nene V."/>
            <person name="Collins F."/>
            <person name="Alarcon-Chaidez F."/>
            <person name="Wikel S."/>
            <person name="Strausberg R."/>
        </authorList>
    </citation>
    <scope>NUCLEOTIDE SEQUENCE [LARGE SCALE GENOMIC DNA]</scope>
    <source>
        <strain evidence="2">Wikel colony</strain>
    </source>
</reference>
<dbReference type="AlphaFoldDB" id="B7PPE7"/>
<gene>
    <name evidence="2" type="ORF">IscW_ISCW005455</name>
</gene>
<dbReference type="VEuPathDB" id="VectorBase:ISCW005455"/>
<dbReference type="PaxDb" id="6945-B7PPE7"/>
<feature type="region of interest" description="Disordered" evidence="1">
    <location>
        <begin position="189"/>
        <end position="226"/>
    </location>
</feature>